<reference evidence="3" key="1">
    <citation type="journal article" date="2017" name="Cell">
        <title>Insights into land plant evolution garnered from the Marchantia polymorpha genome.</title>
        <authorList>
            <person name="Bowman J.L."/>
            <person name="Kohchi T."/>
            <person name="Yamato K.T."/>
            <person name="Jenkins J."/>
            <person name="Shu S."/>
            <person name="Ishizaki K."/>
            <person name="Yamaoka S."/>
            <person name="Nishihama R."/>
            <person name="Nakamura Y."/>
            <person name="Berger F."/>
            <person name="Adam C."/>
            <person name="Aki S.S."/>
            <person name="Althoff F."/>
            <person name="Araki T."/>
            <person name="Arteaga-Vazquez M.A."/>
            <person name="Balasubrmanian S."/>
            <person name="Barry K."/>
            <person name="Bauer D."/>
            <person name="Boehm C.R."/>
            <person name="Briginshaw L."/>
            <person name="Caballero-Perez J."/>
            <person name="Catarino B."/>
            <person name="Chen F."/>
            <person name="Chiyoda S."/>
            <person name="Chovatia M."/>
            <person name="Davies K.M."/>
            <person name="Delmans M."/>
            <person name="Demura T."/>
            <person name="Dierschke T."/>
            <person name="Dolan L."/>
            <person name="Dorantes-Acosta A.E."/>
            <person name="Eklund D.M."/>
            <person name="Florent S.N."/>
            <person name="Flores-Sandoval E."/>
            <person name="Fujiyama A."/>
            <person name="Fukuzawa H."/>
            <person name="Galik B."/>
            <person name="Grimanelli D."/>
            <person name="Grimwood J."/>
            <person name="Grossniklaus U."/>
            <person name="Hamada T."/>
            <person name="Haseloff J."/>
            <person name="Hetherington A.J."/>
            <person name="Higo A."/>
            <person name="Hirakawa Y."/>
            <person name="Hundley H.N."/>
            <person name="Ikeda Y."/>
            <person name="Inoue K."/>
            <person name="Inoue S.I."/>
            <person name="Ishida S."/>
            <person name="Jia Q."/>
            <person name="Kakita M."/>
            <person name="Kanazawa T."/>
            <person name="Kawai Y."/>
            <person name="Kawashima T."/>
            <person name="Kennedy M."/>
            <person name="Kinose K."/>
            <person name="Kinoshita T."/>
            <person name="Kohara Y."/>
            <person name="Koide E."/>
            <person name="Komatsu K."/>
            <person name="Kopischke S."/>
            <person name="Kubo M."/>
            <person name="Kyozuka J."/>
            <person name="Lagercrantz U."/>
            <person name="Lin S.S."/>
            <person name="Lindquist E."/>
            <person name="Lipzen A.M."/>
            <person name="Lu C.W."/>
            <person name="De Luna E."/>
            <person name="Martienssen R.A."/>
            <person name="Minamino N."/>
            <person name="Mizutani M."/>
            <person name="Mizutani M."/>
            <person name="Mochizuki N."/>
            <person name="Monte I."/>
            <person name="Mosher R."/>
            <person name="Nagasaki H."/>
            <person name="Nakagami H."/>
            <person name="Naramoto S."/>
            <person name="Nishitani K."/>
            <person name="Ohtani M."/>
            <person name="Okamoto T."/>
            <person name="Okumura M."/>
            <person name="Phillips J."/>
            <person name="Pollak B."/>
            <person name="Reinders A."/>
            <person name="Rovekamp M."/>
            <person name="Sano R."/>
            <person name="Sawa S."/>
            <person name="Schmid M.W."/>
            <person name="Shirakawa M."/>
            <person name="Solano R."/>
            <person name="Spunde A."/>
            <person name="Suetsugu N."/>
            <person name="Sugano S."/>
            <person name="Sugiyama A."/>
            <person name="Sun R."/>
            <person name="Suzuki Y."/>
            <person name="Takenaka M."/>
            <person name="Takezawa D."/>
            <person name="Tomogane H."/>
            <person name="Tsuzuki M."/>
            <person name="Ueda T."/>
            <person name="Umeda M."/>
            <person name="Ward J.M."/>
            <person name="Watanabe Y."/>
            <person name="Yazaki K."/>
            <person name="Yokoyama R."/>
            <person name="Yoshitake Y."/>
            <person name="Yotsui I."/>
            <person name="Zachgo S."/>
            <person name="Schmutz J."/>
        </authorList>
    </citation>
    <scope>NUCLEOTIDE SEQUENCE [LARGE SCALE GENOMIC DNA]</scope>
    <source>
        <strain evidence="3">Tak-1</strain>
    </source>
</reference>
<feature type="region of interest" description="Disordered" evidence="1">
    <location>
        <begin position="1"/>
        <end position="20"/>
    </location>
</feature>
<gene>
    <name evidence="2" type="ORF">MARPO_0016s0122</name>
</gene>
<protein>
    <submittedName>
        <fullName evidence="2">Uncharacterized protein</fullName>
    </submittedName>
</protein>
<name>A0A2R6XG35_MARPO</name>
<organism evidence="2 3">
    <name type="scientific">Marchantia polymorpha</name>
    <name type="common">Common liverwort</name>
    <name type="synonym">Marchantia aquatica</name>
    <dbReference type="NCBI Taxonomy" id="3197"/>
    <lineage>
        <taxon>Eukaryota</taxon>
        <taxon>Viridiplantae</taxon>
        <taxon>Streptophyta</taxon>
        <taxon>Embryophyta</taxon>
        <taxon>Marchantiophyta</taxon>
        <taxon>Marchantiopsida</taxon>
        <taxon>Marchantiidae</taxon>
        <taxon>Marchantiales</taxon>
        <taxon>Marchantiaceae</taxon>
        <taxon>Marchantia</taxon>
    </lineage>
</organism>
<dbReference type="AlphaFoldDB" id="A0A2R6XG35"/>
<feature type="compositionally biased region" description="Basic and acidic residues" evidence="1">
    <location>
        <begin position="11"/>
        <end position="20"/>
    </location>
</feature>
<proteinExistence type="predicted"/>
<accession>A0A2R6XG35</accession>
<keyword evidence="3" id="KW-1185">Reference proteome</keyword>
<evidence type="ECO:0000256" key="1">
    <source>
        <dbReference type="SAM" id="MobiDB-lite"/>
    </source>
</evidence>
<evidence type="ECO:0000313" key="3">
    <source>
        <dbReference type="Proteomes" id="UP000244005"/>
    </source>
</evidence>
<dbReference type="EMBL" id="KZ772688">
    <property type="protein sequence ID" value="PTQ45072.1"/>
    <property type="molecule type" value="Genomic_DNA"/>
</dbReference>
<sequence length="101" mass="10986">MLRGPSGRAQGHPDARSRRKELGGRSFFSLLVVALNSISEVRHRVQFGWLDGWDWPRRPPPLIAACLTTGLASSAAQRSAAPASFQISKPCVGDLSRISFV</sequence>
<dbReference type="Gramene" id="Mp6g10830.1">
    <property type="protein sequence ID" value="Mp6g10830.1.cds1"/>
    <property type="gene ID" value="Mp6g10830"/>
</dbReference>
<evidence type="ECO:0000313" key="2">
    <source>
        <dbReference type="EMBL" id="PTQ45072.1"/>
    </source>
</evidence>
<dbReference type="Proteomes" id="UP000244005">
    <property type="component" value="Unassembled WGS sequence"/>
</dbReference>